<feature type="transmembrane region" description="Helical" evidence="11">
    <location>
        <begin position="235"/>
        <end position="258"/>
    </location>
</feature>
<evidence type="ECO:0000256" key="2">
    <source>
        <dbReference type="ARBA" id="ARBA00004651"/>
    </source>
</evidence>
<keyword evidence="8 11" id="KW-1133">Transmembrane helix</keyword>
<dbReference type="PROSITE" id="PS50928">
    <property type="entry name" value="ABC_TM1"/>
    <property type="match status" value="1"/>
</dbReference>
<dbReference type="InterPro" id="IPR050901">
    <property type="entry name" value="BP-dep_ABC_trans_perm"/>
</dbReference>
<keyword evidence="7 11" id="KW-0812">Transmembrane</keyword>
<comment type="function">
    <text evidence="1">Part of the ABC transporter complex MalEFGK involved in maltose/maltodextrin import. Probably responsible for the translocation of the substrate across the membrane.</text>
</comment>
<feature type="transmembrane region" description="Helical" evidence="11">
    <location>
        <begin position="180"/>
        <end position="203"/>
    </location>
</feature>
<evidence type="ECO:0000256" key="9">
    <source>
        <dbReference type="ARBA" id="ARBA00023136"/>
    </source>
</evidence>
<evidence type="ECO:0000256" key="3">
    <source>
        <dbReference type="ARBA" id="ARBA00009047"/>
    </source>
</evidence>
<keyword evidence="4 11" id="KW-0813">Transport</keyword>
<dbReference type="SUPFAM" id="SSF161098">
    <property type="entry name" value="MetI-like"/>
    <property type="match status" value="1"/>
</dbReference>
<dbReference type="Proteomes" id="UP001555786">
    <property type="component" value="Unassembled WGS sequence"/>
</dbReference>
<keyword evidence="14" id="KW-1185">Reference proteome</keyword>
<evidence type="ECO:0000256" key="7">
    <source>
        <dbReference type="ARBA" id="ARBA00022692"/>
    </source>
</evidence>
<dbReference type="PANTHER" id="PTHR32243:SF50">
    <property type="entry name" value="MALTOSE_MALTODEXTRIN TRANSPORT SYSTEM PERMEASE PROTEIN MALG"/>
    <property type="match status" value="1"/>
</dbReference>
<dbReference type="CDD" id="cd06261">
    <property type="entry name" value="TM_PBP2"/>
    <property type="match status" value="1"/>
</dbReference>
<feature type="domain" description="ABC transmembrane type-1" evidence="12">
    <location>
        <begin position="68"/>
        <end position="258"/>
    </location>
</feature>
<organism evidence="13 14">
    <name type="scientific">Labrys neptuniae</name>
    <dbReference type="NCBI Taxonomy" id="376174"/>
    <lineage>
        <taxon>Bacteria</taxon>
        <taxon>Pseudomonadati</taxon>
        <taxon>Pseudomonadota</taxon>
        <taxon>Alphaproteobacteria</taxon>
        <taxon>Hyphomicrobiales</taxon>
        <taxon>Xanthobacteraceae</taxon>
        <taxon>Labrys</taxon>
    </lineage>
</organism>
<dbReference type="PANTHER" id="PTHR32243">
    <property type="entry name" value="MALTOSE TRANSPORT SYSTEM PERMEASE-RELATED"/>
    <property type="match status" value="1"/>
</dbReference>
<accession>A0ABV3PN75</accession>
<dbReference type="Pfam" id="PF00528">
    <property type="entry name" value="BPD_transp_1"/>
    <property type="match status" value="1"/>
</dbReference>
<sequence length="273" mass="30045">MHSIRGKDIGLVIAALAFTAFAVGPLLWIGLSSFKNTSDIIAIPPVWIPDFTYLDNYAHIFSDYWPFILNSVVVTLGATALALLFAIPTAFGLVNFQMRASNAIADWILSTRMMPPIAAAVPLFVIFRGLGLLDSVWALIIAYAGFNLPFAVWVSMSFLRRVPREVIEAARLEGCSWVQVLVRIALPMSLSGVMTVATFVFIFCWNEFLLSLFLTTRSARTLPVVISSFIGTGKVYWDLIAAASIIQCVPPVIFTLFMQRHIVSGMTMGAVKD</sequence>
<evidence type="ECO:0000313" key="14">
    <source>
        <dbReference type="Proteomes" id="UP001555786"/>
    </source>
</evidence>
<keyword evidence="9 11" id="KW-0472">Membrane</keyword>
<keyword evidence="6" id="KW-0762">Sugar transport</keyword>
<gene>
    <name evidence="13" type="ORF">ABXS05_16205</name>
</gene>
<evidence type="ECO:0000256" key="5">
    <source>
        <dbReference type="ARBA" id="ARBA00022475"/>
    </source>
</evidence>
<dbReference type="EMBL" id="JBFNQD010000005">
    <property type="protein sequence ID" value="MEW9307096.1"/>
    <property type="molecule type" value="Genomic_DNA"/>
</dbReference>
<comment type="similarity">
    <text evidence="3">Belongs to the binding-protein-dependent transport system permease family. MalFG subfamily.</text>
</comment>
<comment type="caution">
    <text evidence="13">The sequence shown here is derived from an EMBL/GenBank/DDBJ whole genome shotgun (WGS) entry which is preliminary data.</text>
</comment>
<evidence type="ECO:0000259" key="12">
    <source>
        <dbReference type="PROSITE" id="PS50928"/>
    </source>
</evidence>
<proteinExistence type="inferred from homology"/>
<evidence type="ECO:0000256" key="4">
    <source>
        <dbReference type="ARBA" id="ARBA00022448"/>
    </source>
</evidence>
<evidence type="ECO:0000256" key="10">
    <source>
        <dbReference type="ARBA" id="ARBA00041109"/>
    </source>
</evidence>
<protein>
    <recommendedName>
        <fullName evidence="10">Maltose/maltodextrin transport system permease protein MalG</fullName>
    </recommendedName>
</protein>
<dbReference type="InterPro" id="IPR000515">
    <property type="entry name" value="MetI-like"/>
</dbReference>
<dbReference type="RefSeq" id="WP_367624632.1">
    <property type="nucleotide sequence ID" value="NZ_JBFNQD010000005.1"/>
</dbReference>
<feature type="transmembrane region" description="Helical" evidence="11">
    <location>
        <begin position="113"/>
        <end position="130"/>
    </location>
</feature>
<keyword evidence="5" id="KW-1003">Cell membrane</keyword>
<name>A0ABV3PN75_9HYPH</name>
<feature type="transmembrane region" description="Helical" evidence="11">
    <location>
        <begin position="9"/>
        <end position="29"/>
    </location>
</feature>
<evidence type="ECO:0000256" key="8">
    <source>
        <dbReference type="ARBA" id="ARBA00022989"/>
    </source>
</evidence>
<dbReference type="InterPro" id="IPR035906">
    <property type="entry name" value="MetI-like_sf"/>
</dbReference>
<evidence type="ECO:0000256" key="6">
    <source>
        <dbReference type="ARBA" id="ARBA00022597"/>
    </source>
</evidence>
<evidence type="ECO:0000256" key="11">
    <source>
        <dbReference type="RuleBase" id="RU363032"/>
    </source>
</evidence>
<reference evidence="13 14" key="1">
    <citation type="submission" date="2024-07" db="EMBL/GenBank/DDBJ databases">
        <title>Description of Labrys sedimenti sp. nov., isolated from a diclofenac-degrading enrichment culture.</title>
        <authorList>
            <person name="Tancsics A."/>
            <person name="Csepanyi A."/>
        </authorList>
    </citation>
    <scope>NUCLEOTIDE SEQUENCE [LARGE SCALE GENOMIC DNA]</scope>
    <source>
        <strain evidence="13 14">LMG 23578</strain>
    </source>
</reference>
<feature type="transmembrane region" description="Helical" evidence="11">
    <location>
        <begin position="136"/>
        <end position="159"/>
    </location>
</feature>
<feature type="transmembrane region" description="Helical" evidence="11">
    <location>
        <begin position="67"/>
        <end position="93"/>
    </location>
</feature>
<dbReference type="Gene3D" id="1.10.3720.10">
    <property type="entry name" value="MetI-like"/>
    <property type="match status" value="1"/>
</dbReference>
<evidence type="ECO:0000256" key="1">
    <source>
        <dbReference type="ARBA" id="ARBA00002264"/>
    </source>
</evidence>
<evidence type="ECO:0000313" key="13">
    <source>
        <dbReference type="EMBL" id="MEW9307096.1"/>
    </source>
</evidence>
<comment type="subcellular location">
    <subcellularLocation>
        <location evidence="2 11">Cell membrane</location>
        <topology evidence="2 11">Multi-pass membrane protein</topology>
    </subcellularLocation>
</comment>